<dbReference type="Proteomes" id="UP000681341">
    <property type="component" value="Unassembled WGS sequence"/>
</dbReference>
<evidence type="ECO:0000313" key="2">
    <source>
        <dbReference type="EMBL" id="MBO3734088.1"/>
    </source>
</evidence>
<dbReference type="RefSeq" id="WP_208497115.1">
    <property type="nucleotide sequence ID" value="NZ_JAGFNP010000007.1"/>
</dbReference>
<organism evidence="2 3">
    <name type="scientific">Glycomyces niveus</name>
    <dbReference type="NCBI Taxonomy" id="2820287"/>
    <lineage>
        <taxon>Bacteria</taxon>
        <taxon>Bacillati</taxon>
        <taxon>Actinomycetota</taxon>
        <taxon>Actinomycetes</taxon>
        <taxon>Glycomycetales</taxon>
        <taxon>Glycomycetaceae</taxon>
        <taxon>Glycomyces</taxon>
    </lineage>
</organism>
<dbReference type="EMBL" id="JAGFNP010000007">
    <property type="protein sequence ID" value="MBO3734088.1"/>
    <property type="molecule type" value="Genomic_DNA"/>
</dbReference>
<proteinExistence type="predicted"/>
<evidence type="ECO:0000313" key="3">
    <source>
        <dbReference type="Proteomes" id="UP000681341"/>
    </source>
</evidence>
<evidence type="ECO:0000256" key="1">
    <source>
        <dbReference type="SAM" id="MobiDB-lite"/>
    </source>
</evidence>
<name>A0ABS3U8K7_9ACTN</name>
<dbReference type="PROSITE" id="PS51257">
    <property type="entry name" value="PROKAR_LIPOPROTEIN"/>
    <property type="match status" value="1"/>
</dbReference>
<feature type="region of interest" description="Disordered" evidence="1">
    <location>
        <begin position="184"/>
        <end position="220"/>
    </location>
</feature>
<feature type="compositionally biased region" description="Acidic residues" evidence="1">
    <location>
        <begin position="196"/>
        <end position="205"/>
    </location>
</feature>
<protein>
    <submittedName>
        <fullName evidence="2">Uncharacterized protein</fullName>
    </submittedName>
</protein>
<sequence length="407" mass="44219">MRKTERNGLPAPRWRHTAALIGILAAAAACTDAGGGSDEASDKAEGDAVDAAGLLEMVNENIRLTKELDAAEDRVIADCLEEQGFTVHDQRELGQHEPIVLLSLVDYYPTRDFLPEADIAAEWGFGWWAETEEMFDSQETQDYYEATFPDSFTDDAPEFDNSAFESLPDDERRAWSVAYQGEEATAGLEGTWTPEDGTESSEDGSLDFGDGATPSGPKPGGCQLEMIEALYGEPRQVEIDIDGGYLDWQWRPAEPSVDFAAIEAAYAERTAGSQGGFLDCIGEAGYPGWEFDDSGRLAMLDYSAMLYTGEPFDPGFTPEGGTSADTNPPVPDLPRDVPADFEGKRAYEVDMAVAFAACGDETGYRSAADSTYDAIVAEQYTAIETDTFAWQEEIRGYTAKAQELIAG</sequence>
<reference evidence="2 3" key="1">
    <citation type="submission" date="2021-03" db="EMBL/GenBank/DDBJ databases">
        <title>Glycomyces sp. nov., a novel actinomycete isolated from soil.</title>
        <authorList>
            <person name="Yang X."/>
            <person name="Xu X."/>
        </authorList>
    </citation>
    <scope>NUCLEOTIDE SEQUENCE [LARGE SCALE GENOMIC DNA]</scope>
    <source>
        <strain evidence="2 3">NEAU-S30</strain>
    </source>
</reference>
<accession>A0ABS3U8K7</accession>
<gene>
    <name evidence="2" type="ORF">J5V16_14770</name>
</gene>
<keyword evidence="3" id="KW-1185">Reference proteome</keyword>
<comment type="caution">
    <text evidence="2">The sequence shown here is derived from an EMBL/GenBank/DDBJ whole genome shotgun (WGS) entry which is preliminary data.</text>
</comment>